<dbReference type="GO" id="GO:0004252">
    <property type="term" value="F:serine-type endopeptidase activity"/>
    <property type="evidence" value="ECO:0007669"/>
    <property type="project" value="UniProtKB-UniRule"/>
</dbReference>
<evidence type="ECO:0000256" key="3">
    <source>
        <dbReference type="ARBA" id="ARBA00022801"/>
    </source>
</evidence>
<keyword evidence="4 5" id="KW-0720">Serine protease</keyword>
<dbReference type="Gene3D" id="3.40.50.200">
    <property type="entry name" value="Peptidase S8/S53 domain"/>
    <property type="match status" value="1"/>
</dbReference>
<dbReference type="PRINTS" id="PR00723">
    <property type="entry name" value="SUBTILISIN"/>
</dbReference>
<evidence type="ECO:0000256" key="5">
    <source>
        <dbReference type="PROSITE-ProRule" id="PRU01240"/>
    </source>
</evidence>
<feature type="signal peptide" evidence="6">
    <location>
        <begin position="1"/>
        <end position="26"/>
    </location>
</feature>
<evidence type="ECO:0000256" key="6">
    <source>
        <dbReference type="SAM" id="SignalP"/>
    </source>
</evidence>
<dbReference type="InterPro" id="IPR050131">
    <property type="entry name" value="Peptidase_S8_subtilisin-like"/>
</dbReference>
<gene>
    <name evidence="8" type="ORF">Ari01nite_85400</name>
</gene>
<dbReference type="GO" id="GO:0006508">
    <property type="term" value="P:proteolysis"/>
    <property type="evidence" value="ECO:0007669"/>
    <property type="project" value="UniProtKB-KW"/>
</dbReference>
<keyword evidence="6" id="KW-0732">Signal</keyword>
<feature type="active site" description="Charge relay system" evidence="5">
    <location>
        <position position="307"/>
    </location>
</feature>
<evidence type="ECO:0000256" key="2">
    <source>
        <dbReference type="ARBA" id="ARBA00022670"/>
    </source>
</evidence>
<dbReference type="Proteomes" id="UP000636960">
    <property type="component" value="Unassembled WGS sequence"/>
</dbReference>
<feature type="chain" id="PRO_5037619345" description="Peptidase S8/S53 domain-containing protein" evidence="6">
    <location>
        <begin position="27"/>
        <end position="502"/>
    </location>
</feature>
<dbReference type="InterPro" id="IPR015500">
    <property type="entry name" value="Peptidase_S8_subtilisin-rel"/>
</dbReference>
<keyword evidence="3 5" id="KW-0378">Hydrolase</keyword>
<dbReference type="Pfam" id="PF00082">
    <property type="entry name" value="Peptidase_S8"/>
    <property type="match status" value="1"/>
</dbReference>
<evidence type="ECO:0000259" key="7">
    <source>
        <dbReference type="Pfam" id="PF00082"/>
    </source>
</evidence>
<accession>A0A919N1C2</accession>
<sequence length="502" mass="51249">MDRRITRAVIVGALAVAVGSAAPAQADAGAPTSPWAGWLGSTATDPVVTLKQVRAVIGADTGAAASLTGKGVGVALIDTGVASVPGLPASRIVNGPDLSLDSQSPALRYLDAYGHGTHMAGIIVGNDTATGTKGMAPDARLTSIKVGTANGAADVSQVIAAVDWVVQHRNDDPANPIKVINLSYGSGGQAQPWNDALGFAVERAWQAGIVVVAAAGNDGSSGATALANPASNEWVLTVGAAATKGTPAVADDALAAFTNQPLRGGKQINVLAPGVSILSLSVPGSYLDGAYPAARSGDTLFRGSGTSQAAAVASGAVALLWQARPTATPDQIKEWVVRGASYIPNGIAANYGLGQLNVNAALSRTGTMTQKQSWSRSTGLGELNTARGDSRLVLDGVPLDGDATVWGPFDKNAWTAKPAWSGGSWLGTRIAGDGWTGTSWASRTWAPAVWTARPWSDAATWTDPAWEGRAWTGRRWTGQAWAGGSWTGRAWASDDWASGTWG</sequence>
<dbReference type="InterPro" id="IPR036852">
    <property type="entry name" value="Peptidase_S8/S53_dom_sf"/>
</dbReference>
<evidence type="ECO:0000313" key="9">
    <source>
        <dbReference type="Proteomes" id="UP000636960"/>
    </source>
</evidence>
<dbReference type="EMBL" id="BOMV01000097">
    <property type="protein sequence ID" value="GIF01076.1"/>
    <property type="molecule type" value="Genomic_DNA"/>
</dbReference>
<dbReference type="AlphaFoldDB" id="A0A919N1C2"/>
<comment type="similarity">
    <text evidence="1 5">Belongs to the peptidase S8 family.</text>
</comment>
<dbReference type="PROSITE" id="PS51892">
    <property type="entry name" value="SUBTILASE"/>
    <property type="match status" value="1"/>
</dbReference>
<dbReference type="SUPFAM" id="SSF52743">
    <property type="entry name" value="Subtilisin-like"/>
    <property type="match status" value="1"/>
</dbReference>
<evidence type="ECO:0000256" key="1">
    <source>
        <dbReference type="ARBA" id="ARBA00011073"/>
    </source>
</evidence>
<evidence type="ECO:0000256" key="4">
    <source>
        <dbReference type="ARBA" id="ARBA00022825"/>
    </source>
</evidence>
<feature type="domain" description="Peptidase S8/S53" evidence="7">
    <location>
        <begin position="69"/>
        <end position="354"/>
    </location>
</feature>
<comment type="caution">
    <text evidence="8">The sequence shown here is derived from an EMBL/GenBank/DDBJ whole genome shotgun (WGS) entry which is preliminary data.</text>
</comment>
<dbReference type="RefSeq" id="WP_203789505.1">
    <property type="nucleotide sequence ID" value="NZ_BOMV01000097.1"/>
</dbReference>
<dbReference type="PANTHER" id="PTHR43806:SF65">
    <property type="entry name" value="SERINE PROTEASE APRX"/>
    <property type="match status" value="1"/>
</dbReference>
<keyword evidence="9" id="KW-1185">Reference proteome</keyword>
<protein>
    <recommendedName>
        <fullName evidence="7">Peptidase S8/S53 domain-containing protein</fullName>
    </recommendedName>
</protein>
<name>A0A919N1C2_9ACTN</name>
<dbReference type="PANTHER" id="PTHR43806">
    <property type="entry name" value="PEPTIDASE S8"/>
    <property type="match status" value="1"/>
</dbReference>
<proteinExistence type="inferred from homology"/>
<keyword evidence="2 5" id="KW-0645">Protease</keyword>
<feature type="active site" description="Charge relay system" evidence="5">
    <location>
        <position position="115"/>
    </location>
</feature>
<dbReference type="InterPro" id="IPR000209">
    <property type="entry name" value="Peptidase_S8/S53_dom"/>
</dbReference>
<reference evidence="8" key="1">
    <citation type="submission" date="2021-01" db="EMBL/GenBank/DDBJ databases">
        <title>Whole genome shotgun sequence of Actinoplanes rishiriensis NBRC 108556.</title>
        <authorList>
            <person name="Komaki H."/>
            <person name="Tamura T."/>
        </authorList>
    </citation>
    <scope>NUCLEOTIDE SEQUENCE</scope>
    <source>
        <strain evidence="8">NBRC 108556</strain>
    </source>
</reference>
<feature type="active site" description="Charge relay system" evidence="5">
    <location>
        <position position="78"/>
    </location>
</feature>
<evidence type="ECO:0000313" key="8">
    <source>
        <dbReference type="EMBL" id="GIF01076.1"/>
    </source>
</evidence>
<organism evidence="8 9">
    <name type="scientific">Paractinoplanes rishiriensis</name>
    <dbReference type="NCBI Taxonomy" id="1050105"/>
    <lineage>
        <taxon>Bacteria</taxon>
        <taxon>Bacillati</taxon>
        <taxon>Actinomycetota</taxon>
        <taxon>Actinomycetes</taxon>
        <taxon>Micromonosporales</taxon>
        <taxon>Micromonosporaceae</taxon>
        <taxon>Paractinoplanes</taxon>
    </lineage>
</organism>